<dbReference type="Gene3D" id="3.40.50.12780">
    <property type="entry name" value="N-terminal domain of ligase-like"/>
    <property type="match status" value="1"/>
</dbReference>
<feature type="domain" description="AMP-dependent synthetase/ligase" evidence="2">
    <location>
        <begin position="15"/>
        <end position="412"/>
    </location>
</feature>
<accession>A0A6A8M7I0</accession>
<dbReference type="GO" id="GO:0004467">
    <property type="term" value="F:long-chain fatty acid-CoA ligase activity"/>
    <property type="evidence" value="ECO:0007669"/>
    <property type="project" value="UniProtKB-EC"/>
</dbReference>
<reference evidence="3" key="1">
    <citation type="submission" date="2019-09" db="EMBL/GenBank/DDBJ databases">
        <title>In-depth cultivation of the pig gut microbiome towards novel bacterial diversity and tailored functional studies.</title>
        <authorList>
            <person name="Wylensek D."/>
            <person name="Hitch T.C.A."/>
            <person name="Clavel T."/>
        </authorList>
    </citation>
    <scope>NUCLEOTIDE SEQUENCE</scope>
    <source>
        <strain evidence="3">RF-744-FAT-WT-3</strain>
    </source>
</reference>
<dbReference type="PANTHER" id="PTHR43272:SF52">
    <property type="entry name" value="AMP-DEPENDENT SYNTHETASE_LIGASE DOMAIN-CONTAINING PROTEIN"/>
    <property type="match status" value="1"/>
</dbReference>
<dbReference type="Pfam" id="PF23562">
    <property type="entry name" value="AMP-binding_C_3"/>
    <property type="match status" value="1"/>
</dbReference>
<evidence type="ECO:0000259" key="2">
    <source>
        <dbReference type="Pfam" id="PF00501"/>
    </source>
</evidence>
<comment type="catalytic activity">
    <reaction evidence="1">
        <text>a long-chain fatty acid + ATP + CoA = a long-chain fatty acyl-CoA + AMP + diphosphate</text>
        <dbReference type="Rhea" id="RHEA:15421"/>
        <dbReference type="ChEBI" id="CHEBI:30616"/>
        <dbReference type="ChEBI" id="CHEBI:33019"/>
        <dbReference type="ChEBI" id="CHEBI:57287"/>
        <dbReference type="ChEBI" id="CHEBI:57560"/>
        <dbReference type="ChEBI" id="CHEBI:83139"/>
        <dbReference type="ChEBI" id="CHEBI:456215"/>
        <dbReference type="EC" id="6.2.1.3"/>
    </reaction>
    <physiologicalReaction direction="left-to-right" evidence="1">
        <dbReference type="Rhea" id="RHEA:15422"/>
    </physiologicalReaction>
</comment>
<proteinExistence type="predicted"/>
<dbReference type="InterPro" id="IPR020845">
    <property type="entry name" value="AMP-binding_CS"/>
</dbReference>
<evidence type="ECO:0000313" key="3">
    <source>
        <dbReference type="EMBL" id="MST69305.1"/>
    </source>
</evidence>
<dbReference type="SUPFAM" id="SSF56801">
    <property type="entry name" value="Acetyl-CoA synthetase-like"/>
    <property type="match status" value="1"/>
</dbReference>
<dbReference type="InterPro" id="IPR045851">
    <property type="entry name" value="AMP-bd_C_sf"/>
</dbReference>
<protein>
    <submittedName>
        <fullName evidence="3">AMP-binding protein</fullName>
    </submittedName>
</protein>
<sequence>MWRLILENFRQLIAASVERYGNRTAFTLKEGKGRYRDISYNRFGEDVRCLGQALLSRGYQNQPVAIIGKNSYQWVLVNAAVQVAGGISVPLDKELKYDEFLECLIRSEVKAVFYDKKEKENVEKAVASGLTKVEEAFPLFGITGDKKEETIFDLTGYGSALLGNGETGIDDVEIDGNRTSVLLFTSGTTSQSKIVMLSQKNIVSNVDSVMLLNIIREDDTNIALLPYHHTFGGTGQWVMLAAGARTVYCDGLKHIQSNFREYGVSVFVGVPLIVETLYKRIKKTVESKKMSGRVMALRLMTRGLDKAGIDVRRKVFSGIQDALGGHMRMVVLGAAAADPECIKALNDFGITCIQGYGLTETSPILSAERPDHLRSGSVGLPLPGIEMKIDMPDDNGVGEILAKGNNIMAGYYGNKEATDQVLEDGWFHTGDLGRRDKDGYFYITGRKKNVIVLRNGKNVFPEELEQEVSQLPYVLENIVLGVPDGGDERDPVVTLKLVYNPDSFPGKTSEEIYDLVKNDVEKINDTTPPYKRIRKIMVTDEPMIKTSTGKVRRFMELQKITEENA</sequence>
<evidence type="ECO:0000256" key="1">
    <source>
        <dbReference type="ARBA" id="ARBA00024484"/>
    </source>
</evidence>
<dbReference type="EMBL" id="VUNB01000005">
    <property type="protein sequence ID" value="MST69305.1"/>
    <property type="molecule type" value="Genomic_DNA"/>
</dbReference>
<dbReference type="PROSITE" id="PS00455">
    <property type="entry name" value="AMP_BINDING"/>
    <property type="match status" value="1"/>
</dbReference>
<dbReference type="PANTHER" id="PTHR43272">
    <property type="entry name" value="LONG-CHAIN-FATTY-ACID--COA LIGASE"/>
    <property type="match status" value="1"/>
</dbReference>
<organism evidence="3">
    <name type="scientific">Baileyella intestinalis</name>
    <dbReference type="NCBI Taxonomy" id="2606709"/>
    <lineage>
        <taxon>Bacteria</taxon>
        <taxon>Bacillati</taxon>
        <taxon>Bacillota</taxon>
        <taxon>Clostridia</taxon>
        <taxon>Peptostreptococcales</taxon>
        <taxon>Anaerovoracaceae</taxon>
        <taxon>Baileyella</taxon>
    </lineage>
</organism>
<dbReference type="GO" id="GO:0016020">
    <property type="term" value="C:membrane"/>
    <property type="evidence" value="ECO:0007669"/>
    <property type="project" value="TreeGrafter"/>
</dbReference>
<comment type="caution">
    <text evidence="3">The sequence shown here is derived from an EMBL/GenBank/DDBJ whole genome shotgun (WGS) entry which is preliminary data.</text>
</comment>
<dbReference type="Pfam" id="PF00501">
    <property type="entry name" value="AMP-binding"/>
    <property type="match status" value="1"/>
</dbReference>
<name>A0A6A8M7I0_9FIRM</name>
<dbReference type="Gene3D" id="3.30.300.30">
    <property type="match status" value="1"/>
</dbReference>
<dbReference type="InterPro" id="IPR000873">
    <property type="entry name" value="AMP-dep_synth/lig_dom"/>
</dbReference>
<dbReference type="InterPro" id="IPR042099">
    <property type="entry name" value="ANL_N_sf"/>
</dbReference>
<gene>
    <name evidence="3" type="ORF">FYJ66_06850</name>
</gene>
<dbReference type="AlphaFoldDB" id="A0A6A8M7I0"/>